<evidence type="ECO:0000256" key="2">
    <source>
        <dbReference type="ARBA" id="ARBA00022692"/>
    </source>
</evidence>
<gene>
    <name evidence="7" type="ORF">GW570_14555</name>
</gene>
<dbReference type="Proteomes" id="UP000503164">
    <property type="component" value="Plasmid pCM2_1101"/>
</dbReference>
<evidence type="ECO:0000259" key="6">
    <source>
        <dbReference type="PROSITE" id="PS50850"/>
    </source>
</evidence>
<feature type="transmembrane region" description="Helical" evidence="5">
    <location>
        <begin position="23"/>
        <end position="44"/>
    </location>
</feature>
<name>A0AAE6XTC2_9MICO</name>
<evidence type="ECO:0000313" key="7">
    <source>
        <dbReference type="EMBL" id="QIS46414.1"/>
    </source>
</evidence>
<dbReference type="SUPFAM" id="SSF103473">
    <property type="entry name" value="MFS general substrate transporter"/>
    <property type="match status" value="1"/>
</dbReference>
<accession>A0AAE6XTC2</accession>
<evidence type="ECO:0000313" key="8">
    <source>
        <dbReference type="Proteomes" id="UP000503164"/>
    </source>
</evidence>
<dbReference type="InterPro" id="IPR036259">
    <property type="entry name" value="MFS_trans_sf"/>
</dbReference>
<comment type="subcellular location">
    <subcellularLocation>
        <location evidence="1">Cell membrane</location>
        <topology evidence="1">Multi-pass membrane protein</topology>
    </subcellularLocation>
</comment>
<keyword evidence="3 5" id="KW-1133">Transmembrane helix</keyword>
<feature type="domain" description="Major facilitator superfamily (MFS) profile" evidence="6">
    <location>
        <begin position="1"/>
        <end position="45"/>
    </location>
</feature>
<dbReference type="InterPro" id="IPR020846">
    <property type="entry name" value="MFS_dom"/>
</dbReference>
<dbReference type="PROSITE" id="PS50850">
    <property type="entry name" value="MFS"/>
    <property type="match status" value="1"/>
</dbReference>
<dbReference type="GO" id="GO:0022857">
    <property type="term" value="F:transmembrane transporter activity"/>
    <property type="evidence" value="ECO:0007669"/>
    <property type="project" value="InterPro"/>
</dbReference>
<dbReference type="EMBL" id="CP048050">
    <property type="protein sequence ID" value="QIS46414.1"/>
    <property type="molecule type" value="Genomic_DNA"/>
</dbReference>
<evidence type="ECO:0000256" key="5">
    <source>
        <dbReference type="SAM" id="Phobius"/>
    </source>
</evidence>
<dbReference type="AlphaFoldDB" id="A0AAE6XTC2"/>
<dbReference type="GO" id="GO:0005886">
    <property type="term" value="C:plasma membrane"/>
    <property type="evidence" value="ECO:0007669"/>
    <property type="project" value="UniProtKB-SubCell"/>
</dbReference>
<sequence>MFVVGTAVPTVAPGFGVLLFGRIIQAVGTAVVLPLLMTTAIRLIP</sequence>
<keyword evidence="8" id="KW-1185">Reference proteome</keyword>
<organism evidence="7 8">
    <name type="scientific">Clavibacter capsici</name>
    <dbReference type="NCBI Taxonomy" id="1874630"/>
    <lineage>
        <taxon>Bacteria</taxon>
        <taxon>Bacillati</taxon>
        <taxon>Actinomycetota</taxon>
        <taxon>Actinomycetes</taxon>
        <taxon>Micrococcales</taxon>
        <taxon>Microbacteriaceae</taxon>
        <taxon>Clavibacter</taxon>
    </lineage>
</organism>
<dbReference type="RefSeq" id="WP_157883583.1">
    <property type="nucleotide sequence ID" value="NZ_CP048046.1"/>
</dbReference>
<proteinExistence type="predicted"/>
<geneLocation type="plasmid" evidence="7 8">
    <name>pCM2_1101</name>
</geneLocation>
<reference evidence="7 8" key="1">
    <citation type="journal article" date="2020" name="Mol. Plant Pathol.">
        <title>Plasmid composition and the chpG gene determine the virulence level of Clavibacter capsici natural isolates in pepper.</title>
        <authorList>
            <person name="Hwang I.S."/>
            <person name="Lee H.M."/>
            <person name="Oh E.J."/>
            <person name="Lee S."/>
            <person name="Heu S."/>
            <person name="Oh C.S."/>
        </authorList>
    </citation>
    <scope>NUCLEOTIDE SEQUENCE [LARGE SCALE GENOMIC DNA]</scope>
    <source>
        <strain evidence="7 8">1101</strain>
    </source>
</reference>
<keyword evidence="7" id="KW-0614">Plasmid</keyword>
<evidence type="ECO:0000256" key="1">
    <source>
        <dbReference type="ARBA" id="ARBA00004651"/>
    </source>
</evidence>
<evidence type="ECO:0000256" key="3">
    <source>
        <dbReference type="ARBA" id="ARBA00022989"/>
    </source>
</evidence>
<keyword evidence="4 5" id="KW-0472">Membrane</keyword>
<evidence type="ECO:0000256" key="4">
    <source>
        <dbReference type="ARBA" id="ARBA00023136"/>
    </source>
</evidence>
<protein>
    <submittedName>
        <fullName evidence="7">Multidrug efflux MFS transporter</fullName>
    </submittedName>
</protein>
<keyword evidence="2 5" id="KW-0812">Transmembrane</keyword>